<dbReference type="SUPFAM" id="SSF46785">
    <property type="entry name" value="Winged helix' DNA-binding domain"/>
    <property type="match status" value="1"/>
</dbReference>
<dbReference type="PANTHER" id="PTHR30419">
    <property type="entry name" value="HTH-TYPE TRANSCRIPTIONAL REGULATOR YBHD"/>
    <property type="match status" value="1"/>
</dbReference>
<evidence type="ECO:0000256" key="2">
    <source>
        <dbReference type="ARBA" id="ARBA00023015"/>
    </source>
</evidence>
<comment type="caution">
    <text evidence="6">The sequence shown here is derived from an EMBL/GenBank/DDBJ whole genome shotgun (WGS) entry which is preliminary data.</text>
</comment>
<gene>
    <name evidence="6" type="ORF">J2S73_004165</name>
</gene>
<dbReference type="InterPro" id="IPR005119">
    <property type="entry name" value="LysR_subst-bd"/>
</dbReference>
<dbReference type="InterPro" id="IPR000847">
    <property type="entry name" value="LysR_HTH_N"/>
</dbReference>
<evidence type="ECO:0000256" key="1">
    <source>
        <dbReference type="ARBA" id="ARBA00009437"/>
    </source>
</evidence>
<evidence type="ECO:0000256" key="3">
    <source>
        <dbReference type="ARBA" id="ARBA00023125"/>
    </source>
</evidence>
<organism evidence="6 7">
    <name type="scientific">Amorphus orientalis</name>
    <dbReference type="NCBI Taxonomy" id="649198"/>
    <lineage>
        <taxon>Bacteria</taxon>
        <taxon>Pseudomonadati</taxon>
        <taxon>Pseudomonadota</taxon>
        <taxon>Alphaproteobacteria</taxon>
        <taxon>Hyphomicrobiales</taxon>
        <taxon>Amorphaceae</taxon>
        <taxon>Amorphus</taxon>
    </lineage>
</organism>
<dbReference type="Gene3D" id="3.40.190.290">
    <property type="match status" value="1"/>
</dbReference>
<evidence type="ECO:0000256" key="4">
    <source>
        <dbReference type="ARBA" id="ARBA00023163"/>
    </source>
</evidence>
<dbReference type="InterPro" id="IPR036388">
    <property type="entry name" value="WH-like_DNA-bd_sf"/>
</dbReference>
<protein>
    <submittedName>
        <fullName evidence="6">LysR family pca operon transcriptional activator</fullName>
    </submittedName>
</protein>
<evidence type="ECO:0000313" key="7">
    <source>
        <dbReference type="Proteomes" id="UP001229244"/>
    </source>
</evidence>
<dbReference type="EMBL" id="JAUSUL010000007">
    <property type="protein sequence ID" value="MDQ0317679.1"/>
    <property type="molecule type" value="Genomic_DNA"/>
</dbReference>
<dbReference type="GO" id="GO:0045893">
    <property type="term" value="P:positive regulation of DNA-templated transcription"/>
    <property type="evidence" value="ECO:0007669"/>
    <property type="project" value="InterPro"/>
</dbReference>
<proteinExistence type="inferred from homology"/>
<dbReference type="NCBIfam" id="TIGR02424">
    <property type="entry name" value="TF_pcaQ"/>
    <property type="match status" value="1"/>
</dbReference>
<comment type="similarity">
    <text evidence="1">Belongs to the LysR transcriptional regulatory family.</text>
</comment>
<dbReference type="InterPro" id="IPR036390">
    <property type="entry name" value="WH_DNA-bd_sf"/>
</dbReference>
<dbReference type="Proteomes" id="UP001229244">
    <property type="component" value="Unassembled WGS sequence"/>
</dbReference>
<accession>A0AAE3VS01</accession>
<dbReference type="Pfam" id="PF00126">
    <property type="entry name" value="HTH_1"/>
    <property type="match status" value="1"/>
</dbReference>
<keyword evidence="2" id="KW-0805">Transcription regulation</keyword>
<dbReference type="InterPro" id="IPR050950">
    <property type="entry name" value="HTH-type_LysR_regulators"/>
</dbReference>
<dbReference type="GO" id="GO:0003677">
    <property type="term" value="F:DNA binding"/>
    <property type="evidence" value="ECO:0007669"/>
    <property type="project" value="UniProtKB-KW"/>
</dbReference>
<dbReference type="GO" id="GO:0005829">
    <property type="term" value="C:cytosol"/>
    <property type="evidence" value="ECO:0007669"/>
    <property type="project" value="TreeGrafter"/>
</dbReference>
<evidence type="ECO:0000259" key="5">
    <source>
        <dbReference type="PROSITE" id="PS50931"/>
    </source>
</evidence>
<name>A0AAE3VS01_9HYPH</name>
<dbReference type="InterPro" id="IPR012787">
    <property type="entry name" value="TF_PcaQ"/>
</dbReference>
<keyword evidence="3" id="KW-0238">DNA-binding</keyword>
<keyword evidence="4" id="KW-0804">Transcription</keyword>
<dbReference type="PRINTS" id="PR00039">
    <property type="entry name" value="HTHLYSR"/>
</dbReference>
<dbReference type="GO" id="GO:0003700">
    <property type="term" value="F:DNA-binding transcription factor activity"/>
    <property type="evidence" value="ECO:0007669"/>
    <property type="project" value="InterPro"/>
</dbReference>
<reference evidence="6" key="1">
    <citation type="submission" date="2023-07" db="EMBL/GenBank/DDBJ databases">
        <title>Genomic Encyclopedia of Type Strains, Phase IV (KMG-IV): sequencing the most valuable type-strain genomes for metagenomic binning, comparative biology and taxonomic classification.</title>
        <authorList>
            <person name="Goeker M."/>
        </authorList>
    </citation>
    <scope>NUCLEOTIDE SEQUENCE</scope>
    <source>
        <strain evidence="6">DSM 21202</strain>
    </source>
</reference>
<sequence length="310" mass="32704">MSMIPARVKFRHLQCLLQTARLGGVAKAAKSLGVSQPAVSKALAELEEILGVQLMERGRGGVVLTPVGEMFVRYAGASVAALRQGLDGVARSRMEEEIVLTVGVLPSVAGRVVPAAVDRFRRAQPGVTLKVVSGPNLHLLDQLRLGALDLVLGRLGAPDTMMGLSFTHLYSETVSFVVRPGHPLASAPDLSGITAYPVLVPDQEAAIRGIVERYLLASGIGHIPDRIETVSNDFGRAYTRRSDAVWIISSGVVALDVQEGALVELPFEVSDTSGPVGVTTRADAEVSPAARSFIDAMEHASAAAMPSLKT</sequence>
<feature type="domain" description="HTH lysR-type" evidence="5">
    <location>
        <begin position="8"/>
        <end position="65"/>
    </location>
</feature>
<dbReference type="PROSITE" id="PS50931">
    <property type="entry name" value="HTH_LYSR"/>
    <property type="match status" value="1"/>
</dbReference>
<dbReference type="SUPFAM" id="SSF53850">
    <property type="entry name" value="Periplasmic binding protein-like II"/>
    <property type="match status" value="1"/>
</dbReference>
<dbReference type="Gene3D" id="1.10.10.10">
    <property type="entry name" value="Winged helix-like DNA-binding domain superfamily/Winged helix DNA-binding domain"/>
    <property type="match status" value="1"/>
</dbReference>
<dbReference type="GO" id="GO:0019619">
    <property type="term" value="P:3,4-dihydroxybenzoate catabolic process"/>
    <property type="evidence" value="ECO:0007669"/>
    <property type="project" value="InterPro"/>
</dbReference>
<dbReference type="AlphaFoldDB" id="A0AAE3VS01"/>
<evidence type="ECO:0000313" key="6">
    <source>
        <dbReference type="EMBL" id="MDQ0317679.1"/>
    </source>
</evidence>
<dbReference type="Pfam" id="PF03466">
    <property type="entry name" value="LysR_substrate"/>
    <property type="match status" value="1"/>
</dbReference>
<keyword evidence="7" id="KW-1185">Reference proteome</keyword>
<dbReference type="PANTHER" id="PTHR30419:SF8">
    <property type="entry name" value="NITROGEN ASSIMILATION TRANSCRIPTIONAL ACTIVATOR-RELATED"/>
    <property type="match status" value="1"/>
</dbReference>